<keyword evidence="3" id="KW-0949">S-adenosyl-L-methionine</keyword>
<dbReference type="PANTHER" id="PTHR43712:SF2">
    <property type="entry name" value="O-METHYLTRANSFERASE CICE"/>
    <property type="match status" value="1"/>
</dbReference>
<dbReference type="SUPFAM" id="SSF53335">
    <property type="entry name" value="S-adenosyl-L-methionine-dependent methyltransferases"/>
    <property type="match status" value="1"/>
</dbReference>
<dbReference type="InterPro" id="IPR012967">
    <property type="entry name" value="COMT_dimerisation"/>
</dbReference>
<reference evidence="8" key="1">
    <citation type="submission" date="2016-10" db="EMBL/GenBank/DDBJ databases">
        <authorList>
            <person name="Varghese N."/>
            <person name="Submissions S."/>
        </authorList>
    </citation>
    <scope>NUCLEOTIDE SEQUENCE [LARGE SCALE GENOMIC DNA]</scope>
    <source>
        <strain evidence="8">DSM 44260</strain>
    </source>
</reference>
<dbReference type="InterPro" id="IPR001077">
    <property type="entry name" value="COMT_C"/>
</dbReference>
<dbReference type="STRING" id="155974.SAMN04487818_101585"/>
<dbReference type="Proteomes" id="UP000199051">
    <property type="component" value="Unassembled WGS sequence"/>
</dbReference>
<dbReference type="PROSITE" id="PS51683">
    <property type="entry name" value="SAM_OMT_II"/>
    <property type="match status" value="1"/>
</dbReference>
<organism evidence="7 8">
    <name type="scientific">Actinokineospora terrae</name>
    <dbReference type="NCBI Taxonomy" id="155974"/>
    <lineage>
        <taxon>Bacteria</taxon>
        <taxon>Bacillati</taxon>
        <taxon>Actinomycetota</taxon>
        <taxon>Actinomycetes</taxon>
        <taxon>Pseudonocardiales</taxon>
        <taxon>Pseudonocardiaceae</taxon>
        <taxon>Actinokineospora</taxon>
    </lineage>
</organism>
<feature type="domain" description="O-methyltransferase dimerisation" evidence="6">
    <location>
        <begin position="13"/>
        <end position="88"/>
    </location>
</feature>
<keyword evidence="8" id="KW-1185">Reference proteome</keyword>
<proteinExistence type="predicted"/>
<dbReference type="InterPro" id="IPR036390">
    <property type="entry name" value="WH_DNA-bd_sf"/>
</dbReference>
<evidence type="ECO:0000313" key="8">
    <source>
        <dbReference type="Proteomes" id="UP000199051"/>
    </source>
</evidence>
<dbReference type="GO" id="GO:0032259">
    <property type="term" value="P:methylation"/>
    <property type="evidence" value="ECO:0007669"/>
    <property type="project" value="UniProtKB-KW"/>
</dbReference>
<feature type="domain" description="O-methyltransferase C-terminal" evidence="5">
    <location>
        <begin position="114"/>
        <end position="316"/>
    </location>
</feature>
<protein>
    <submittedName>
        <fullName evidence="7">O-methyltransferase</fullName>
    </submittedName>
</protein>
<accession>A0A1H9LFH3</accession>
<dbReference type="PIRSF" id="PIRSF005739">
    <property type="entry name" value="O-mtase"/>
    <property type="match status" value="1"/>
</dbReference>
<dbReference type="InterPro" id="IPR029063">
    <property type="entry name" value="SAM-dependent_MTases_sf"/>
</dbReference>
<dbReference type="GO" id="GO:0046983">
    <property type="term" value="F:protein dimerization activity"/>
    <property type="evidence" value="ECO:0007669"/>
    <property type="project" value="InterPro"/>
</dbReference>
<dbReference type="GO" id="GO:0008171">
    <property type="term" value="F:O-methyltransferase activity"/>
    <property type="evidence" value="ECO:0007669"/>
    <property type="project" value="InterPro"/>
</dbReference>
<dbReference type="Pfam" id="PF08100">
    <property type="entry name" value="Dimerisation"/>
    <property type="match status" value="1"/>
</dbReference>
<dbReference type="RefSeq" id="WP_092774794.1">
    <property type="nucleotide sequence ID" value="NZ_FOGI01000001.1"/>
</dbReference>
<evidence type="ECO:0000256" key="2">
    <source>
        <dbReference type="ARBA" id="ARBA00022679"/>
    </source>
</evidence>
<gene>
    <name evidence="7" type="ORF">SAMN04487818_101585</name>
</gene>
<dbReference type="SUPFAM" id="SSF46785">
    <property type="entry name" value="Winged helix' DNA-binding domain"/>
    <property type="match status" value="1"/>
</dbReference>
<sequence length="338" mass="36802">MSQDVPPAVRMYEMLYGSLTSHLLVVVAELGVADHLREGEPKHVDELAKLTDSHPRSLYRALRALASVEVFTEVEDHVFGLTPLAATLRSDTEASMRDLARYVGLAPRQQAFGALLHSVRTGQPAFNHVHGTSWWEYLTSHGELASVFNAAMGTMSQLVNGATLDSYDLSGVRRLVDVGGGKGHLVASILKRYPEMTAVLYDLPRVVPAAEEVLREAGVADRARCVGGDFLEWVPEGGDLYVVSWTLHDWDDKDSVALLSNIRRVLPADGTLIVIDEVPPPGDAPHFGKFEDIVMLALLTGHIRTEAELVPLFEAADLRITEIRATSSPTSVIVAVPA</sequence>
<evidence type="ECO:0000256" key="1">
    <source>
        <dbReference type="ARBA" id="ARBA00022603"/>
    </source>
</evidence>
<keyword evidence="1 7" id="KW-0489">Methyltransferase</keyword>
<evidence type="ECO:0000256" key="4">
    <source>
        <dbReference type="PIRSR" id="PIRSR005739-1"/>
    </source>
</evidence>
<dbReference type="Gene3D" id="1.10.10.10">
    <property type="entry name" value="Winged helix-like DNA-binding domain superfamily/Winged helix DNA-binding domain"/>
    <property type="match status" value="1"/>
</dbReference>
<dbReference type="PANTHER" id="PTHR43712">
    <property type="entry name" value="PUTATIVE (AFU_ORTHOLOGUE AFUA_4G14580)-RELATED"/>
    <property type="match status" value="1"/>
</dbReference>
<evidence type="ECO:0000259" key="6">
    <source>
        <dbReference type="Pfam" id="PF08100"/>
    </source>
</evidence>
<evidence type="ECO:0000256" key="3">
    <source>
        <dbReference type="ARBA" id="ARBA00022691"/>
    </source>
</evidence>
<feature type="active site" description="Proton acceptor" evidence="4">
    <location>
        <position position="248"/>
    </location>
</feature>
<dbReference type="EMBL" id="FOGI01000001">
    <property type="protein sequence ID" value="SER10186.1"/>
    <property type="molecule type" value="Genomic_DNA"/>
</dbReference>
<dbReference type="InterPro" id="IPR036388">
    <property type="entry name" value="WH-like_DNA-bd_sf"/>
</dbReference>
<keyword evidence="2 7" id="KW-0808">Transferase</keyword>
<name>A0A1H9LFH3_9PSEU</name>
<evidence type="ECO:0000313" key="7">
    <source>
        <dbReference type="EMBL" id="SER10186.1"/>
    </source>
</evidence>
<dbReference type="Pfam" id="PF00891">
    <property type="entry name" value="Methyltransf_2"/>
    <property type="match status" value="1"/>
</dbReference>
<dbReference type="CDD" id="cd02440">
    <property type="entry name" value="AdoMet_MTases"/>
    <property type="match status" value="1"/>
</dbReference>
<dbReference type="Gene3D" id="3.40.50.150">
    <property type="entry name" value="Vaccinia Virus protein VP39"/>
    <property type="match status" value="1"/>
</dbReference>
<dbReference type="InterPro" id="IPR016461">
    <property type="entry name" value="COMT-like"/>
</dbReference>
<dbReference type="AlphaFoldDB" id="A0A1H9LFH3"/>
<evidence type="ECO:0000259" key="5">
    <source>
        <dbReference type="Pfam" id="PF00891"/>
    </source>
</evidence>